<comment type="cofactor">
    <cofactor evidence="11">
        <name>[2Fe-2S] cluster</name>
        <dbReference type="ChEBI" id="CHEBI:190135"/>
    </cofactor>
    <text evidence="11">Binds 1 [2Fe-2S] cluster per subunit.</text>
</comment>
<evidence type="ECO:0000256" key="6">
    <source>
        <dbReference type="ARBA" id="ARBA00023004"/>
    </source>
</evidence>
<dbReference type="PROSITE" id="PS51839">
    <property type="entry name" value="4FE4S_HC3"/>
    <property type="match status" value="1"/>
</dbReference>
<dbReference type="Gene3D" id="3.30.70.20">
    <property type="match status" value="1"/>
</dbReference>
<dbReference type="Gene3D" id="3.10.20.740">
    <property type="match status" value="1"/>
</dbReference>
<evidence type="ECO:0000256" key="10">
    <source>
        <dbReference type="ARBA" id="ARBA00047712"/>
    </source>
</evidence>
<feature type="domain" description="4Fe-4S His(Cys)3-ligated-type" evidence="14">
    <location>
        <begin position="84"/>
        <end position="123"/>
    </location>
</feature>
<evidence type="ECO:0000256" key="8">
    <source>
        <dbReference type="ARBA" id="ARBA00023027"/>
    </source>
</evidence>
<organism evidence="15 16">
    <name type="scientific">Halorhodospira neutriphila</name>
    <dbReference type="NCBI Taxonomy" id="168379"/>
    <lineage>
        <taxon>Bacteria</taxon>
        <taxon>Pseudomonadati</taxon>
        <taxon>Pseudomonadota</taxon>
        <taxon>Gammaproteobacteria</taxon>
        <taxon>Chromatiales</taxon>
        <taxon>Ectothiorhodospiraceae</taxon>
        <taxon>Halorhodospira</taxon>
    </lineage>
</organism>
<dbReference type="Pfam" id="PF10588">
    <property type="entry name" value="NADH-G_4Fe-4S_3"/>
    <property type="match status" value="1"/>
</dbReference>
<evidence type="ECO:0000256" key="7">
    <source>
        <dbReference type="ARBA" id="ARBA00023014"/>
    </source>
</evidence>
<name>A0ABS1E342_9GAMM</name>
<keyword evidence="6 11" id="KW-0408">Iron</keyword>
<evidence type="ECO:0000259" key="13">
    <source>
        <dbReference type="PROSITE" id="PS51669"/>
    </source>
</evidence>
<dbReference type="EC" id="7.1.1.-" evidence="11"/>
<keyword evidence="7 11" id="KW-0411">Iron-sulfur</keyword>
<sequence>MSANAETVTIEVDGRAIEARKGEMLIEAADRAGIYIPRFCYHKHLSVVANCRMCLVEVERAPKPMPACATPVAEGMKVATTSAAALNAQRSVMEFLLINHPLDCPICDQGGECELQDLALGFGRGVSRFTEGKRVVADEDLGPLVATDMTRCIHCTRCVRFLEEVAGQKELGAMNRGEGVRITTYTGEGVRSELSGNIIDLCPVGALTNKPFRFRARPWELLSFPAVAPHDGVGSSIALHTLRGRILRVVPAENEAVNETWIADRDRYGVEGLASGDRLERPQVKRDGRWHELPWETALERTAEALRGVVERHGAAALGGLLAPTATLEELYLAGRLLRGLGSGNVDHRLREADVSDQERAPAFPYLGQGIAELEAADAALLIGAHSRYEQPLINHRLRKAALGGAPVMAINPRRFDWNLPLAVEDAVPADALVGEVAAVAQALAEARGRKLPKALAGLAGPASEAARAVAERLAAAERPSVLLGSLASSHPQAAALRALGSLIGEYSGARFGVMAEAANTAGGWLAGAVPHRRAGGAAAEPAGQPADAMLRSGLKGYLLLNVEPERDLWDPVAAGRAMAEAEQVVAITPFADERLREQADILLPMGAFGETAGTFVNTEGRWQSFRGVGEPPGEARPGWRILRALGSVLGLEAFAYNDIAEVYGELAGLCRDVAPSSSYPAEAGAGAAPQRG</sequence>
<feature type="domain" description="2Fe-2S ferredoxin-type" evidence="12">
    <location>
        <begin position="6"/>
        <end position="84"/>
    </location>
</feature>
<keyword evidence="3 11" id="KW-0004">4Fe-4S</keyword>
<dbReference type="Gene3D" id="3.40.50.740">
    <property type="match status" value="2"/>
</dbReference>
<dbReference type="SUPFAM" id="SSF54292">
    <property type="entry name" value="2Fe-2S ferredoxin-like"/>
    <property type="match status" value="1"/>
</dbReference>
<dbReference type="InterPro" id="IPR006656">
    <property type="entry name" value="Mopterin_OxRdtase"/>
</dbReference>
<comment type="cofactor">
    <cofactor evidence="1 11">
        <name>[4Fe-4S] cluster</name>
        <dbReference type="ChEBI" id="CHEBI:49883"/>
    </cofactor>
</comment>
<keyword evidence="5 11" id="KW-1278">Translocase</keyword>
<gene>
    <name evidence="15" type="ORF">CKO13_03610</name>
</gene>
<dbReference type="RefSeq" id="WP_200256911.1">
    <property type="nucleotide sequence ID" value="NZ_NRSH01000024.1"/>
</dbReference>
<dbReference type="EMBL" id="NRSH01000024">
    <property type="protein sequence ID" value="MBK1726123.1"/>
    <property type="molecule type" value="Genomic_DNA"/>
</dbReference>
<evidence type="ECO:0000256" key="3">
    <source>
        <dbReference type="ARBA" id="ARBA00022485"/>
    </source>
</evidence>
<feature type="domain" description="4Fe-4S Mo/W bis-MGD-type" evidence="13">
    <location>
        <begin position="221"/>
        <end position="277"/>
    </location>
</feature>
<comment type="caution">
    <text evidence="15">The sequence shown here is derived from an EMBL/GenBank/DDBJ whole genome shotgun (WGS) entry which is preliminary data.</text>
</comment>
<keyword evidence="11" id="KW-0001">2Fe-2S</keyword>
<evidence type="ECO:0000259" key="12">
    <source>
        <dbReference type="PROSITE" id="PS51085"/>
    </source>
</evidence>
<comment type="catalytic activity">
    <reaction evidence="10 11">
        <text>a quinone + NADH + 5 H(+)(in) = a quinol + NAD(+) + 4 H(+)(out)</text>
        <dbReference type="Rhea" id="RHEA:57888"/>
        <dbReference type="ChEBI" id="CHEBI:15378"/>
        <dbReference type="ChEBI" id="CHEBI:24646"/>
        <dbReference type="ChEBI" id="CHEBI:57540"/>
        <dbReference type="ChEBI" id="CHEBI:57945"/>
        <dbReference type="ChEBI" id="CHEBI:132124"/>
    </reaction>
</comment>
<dbReference type="SMART" id="SM00929">
    <property type="entry name" value="NADH-G_4Fe-4S_3"/>
    <property type="match status" value="1"/>
</dbReference>
<evidence type="ECO:0000256" key="4">
    <source>
        <dbReference type="ARBA" id="ARBA00022723"/>
    </source>
</evidence>
<accession>A0ABS1E342</accession>
<dbReference type="PROSITE" id="PS51085">
    <property type="entry name" value="2FE2S_FER_2"/>
    <property type="match status" value="1"/>
</dbReference>
<dbReference type="PROSITE" id="PS00643">
    <property type="entry name" value="COMPLEX1_75K_3"/>
    <property type="match status" value="1"/>
</dbReference>
<feature type="non-terminal residue" evidence="15">
    <location>
        <position position="693"/>
    </location>
</feature>
<dbReference type="Pfam" id="PF22117">
    <property type="entry name" value="Fer4_Nqo3"/>
    <property type="match status" value="1"/>
</dbReference>
<dbReference type="CDD" id="cd00207">
    <property type="entry name" value="fer2"/>
    <property type="match status" value="1"/>
</dbReference>
<dbReference type="Pfam" id="PF22151">
    <property type="entry name" value="Fer4_NDSU1"/>
    <property type="match status" value="1"/>
</dbReference>
<keyword evidence="11" id="KW-0874">Quinone</keyword>
<dbReference type="InterPro" id="IPR019574">
    <property type="entry name" value="NADH_UbQ_OxRdtase_Gsu_4Fe4S-bd"/>
</dbReference>
<comment type="subunit">
    <text evidence="9">Composed of 13 different subunits. Subunits NuoCD, E, F, and G constitute the peripheral sector of the complex.</text>
</comment>
<evidence type="ECO:0000256" key="9">
    <source>
        <dbReference type="ARBA" id="ARBA00026021"/>
    </source>
</evidence>
<keyword evidence="4 11" id="KW-0479">Metal-binding</keyword>
<evidence type="ECO:0000256" key="11">
    <source>
        <dbReference type="RuleBase" id="RU003525"/>
    </source>
</evidence>
<dbReference type="PROSITE" id="PS00641">
    <property type="entry name" value="COMPLEX1_75K_1"/>
    <property type="match status" value="1"/>
</dbReference>
<dbReference type="InterPro" id="IPR001041">
    <property type="entry name" value="2Fe-2S_ferredoxin-type"/>
</dbReference>
<dbReference type="Gene3D" id="3.40.228.10">
    <property type="entry name" value="Dimethylsulfoxide Reductase, domain 2"/>
    <property type="match status" value="1"/>
</dbReference>
<dbReference type="InterPro" id="IPR000283">
    <property type="entry name" value="NADH_UbQ_OxRdtase_75kDa_su_CS"/>
</dbReference>
<keyword evidence="16" id="KW-1185">Reference proteome</keyword>
<evidence type="ECO:0000256" key="2">
    <source>
        <dbReference type="ARBA" id="ARBA00005404"/>
    </source>
</evidence>
<dbReference type="SUPFAM" id="SSF54862">
    <property type="entry name" value="4Fe-4S ferredoxins"/>
    <property type="match status" value="1"/>
</dbReference>
<dbReference type="PANTHER" id="PTHR43105">
    <property type="entry name" value="RESPIRATORY NITRATE REDUCTASE"/>
    <property type="match status" value="1"/>
</dbReference>
<evidence type="ECO:0000313" key="15">
    <source>
        <dbReference type="EMBL" id="MBK1726123.1"/>
    </source>
</evidence>
<dbReference type="PANTHER" id="PTHR43105:SF13">
    <property type="entry name" value="NADH-UBIQUINONE OXIDOREDUCTASE 75 KDA SUBUNIT, MITOCHONDRIAL"/>
    <property type="match status" value="1"/>
</dbReference>
<reference evidence="15 16" key="1">
    <citation type="journal article" date="2020" name="Microorganisms">
        <title>Osmotic Adaptation and Compatible Solute Biosynthesis of Phototrophic Bacteria as Revealed from Genome Analyses.</title>
        <authorList>
            <person name="Imhoff J.F."/>
            <person name="Rahn T."/>
            <person name="Kunzel S."/>
            <person name="Keller A."/>
            <person name="Neulinger S.C."/>
        </authorList>
    </citation>
    <scope>NUCLEOTIDE SEQUENCE [LARGE SCALE GENOMIC DNA]</scope>
    <source>
        <strain evidence="15 16">DSM 15116</strain>
    </source>
</reference>
<keyword evidence="8 11" id="KW-0520">NAD</keyword>
<dbReference type="InterPro" id="IPR054351">
    <property type="entry name" value="NADH_UbQ_OxRdtase_ferredoxin"/>
</dbReference>
<dbReference type="PROSITE" id="PS00642">
    <property type="entry name" value="COMPLEX1_75K_2"/>
    <property type="match status" value="1"/>
</dbReference>
<dbReference type="PROSITE" id="PS51669">
    <property type="entry name" value="4FE4S_MOW_BIS_MGD"/>
    <property type="match status" value="1"/>
</dbReference>
<dbReference type="InterPro" id="IPR050123">
    <property type="entry name" value="Prok_molybdopt-oxidoreductase"/>
</dbReference>
<dbReference type="InterPro" id="IPR006963">
    <property type="entry name" value="Mopterin_OxRdtase_4Fe-4S_dom"/>
</dbReference>
<dbReference type="SUPFAM" id="SSF53706">
    <property type="entry name" value="Formate dehydrogenase/DMSO reductase, domains 1-3"/>
    <property type="match status" value="1"/>
</dbReference>
<evidence type="ECO:0000259" key="14">
    <source>
        <dbReference type="PROSITE" id="PS51839"/>
    </source>
</evidence>
<dbReference type="Pfam" id="PF00384">
    <property type="entry name" value="Molybdopterin"/>
    <property type="match status" value="1"/>
</dbReference>
<evidence type="ECO:0000313" key="16">
    <source>
        <dbReference type="Proteomes" id="UP000738126"/>
    </source>
</evidence>
<dbReference type="Proteomes" id="UP000738126">
    <property type="component" value="Unassembled WGS sequence"/>
</dbReference>
<evidence type="ECO:0000256" key="1">
    <source>
        <dbReference type="ARBA" id="ARBA00001966"/>
    </source>
</evidence>
<protein>
    <recommendedName>
        <fullName evidence="11">NADH-quinone oxidoreductase</fullName>
        <ecNumber evidence="11">7.1.1.-</ecNumber>
    </recommendedName>
</protein>
<dbReference type="InterPro" id="IPR010228">
    <property type="entry name" value="NADH_UbQ_OxRdtase_Gsu"/>
</dbReference>
<evidence type="ECO:0000256" key="5">
    <source>
        <dbReference type="ARBA" id="ARBA00022967"/>
    </source>
</evidence>
<dbReference type="NCBIfam" id="TIGR01973">
    <property type="entry name" value="NuoG"/>
    <property type="match status" value="1"/>
</dbReference>
<comment type="function">
    <text evidence="11">NDH-1 shuttles electrons from NADH, via FMN and iron-sulfur (Fe-S) centers, to quinones in the respiratory chain. Couples the redox reaction to proton translocation (for every two electrons transferred, four hydrogen ions are translocated across the cytoplasmic membrane), and thus conserves the redox energy in a proton gradient.</text>
</comment>
<comment type="similarity">
    <text evidence="2 11">Belongs to the complex I 75 kDa subunit family.</text>
</comment>
<dbReference type="InterPro" id="IPR036010">
    <property type="entry name" value="2Fe-2S_ferredoxin-like_sf"/>
</dbReference>
<dbReference type="Pfam" id="PF13510">
    <property type="entry name" value="Fer2_4"/>
    <property type="match status" value="1"/>
</dbReference>
<proteinExistence type="inferred from homology"/>